<accession>A0A975CEV8</accession>
<feature type="modified residue" description="4-aspartylphosphate" evidence="5">
    <location>
        <position position="53"/>
    </location>
</feature>
<dbReference type="EMBL" id="CP071796">
    <property type="protein sequence ID" value="QTD45110.1"/>
    <property type="molecule type" value="Genomic_DNA"/>
</dbReference>
<dbReference type="PROSITE" id="PS50110">
    <property type="entry name" value="RESPONSE_REGULATORY"/>
    <property type="match status" value="1"/>
</dbReference>
<dbReference type="InterPro" id="IPR027417">
    <property type="entry name" value="P-loop_NTPase"/>
</dbReference>
<reference evidence="9" key="1">
    <citation type="submission" date="2021-03" db="EMBL/GenBank/DDBJ databases">
        <title>Ottowia sp. 27C isolated from the cloaca of a Giant Asian pond turtle (Heosemys grandis).</title>
        <authorList>
            <person name="Spergser J."/>
            <person name="Busse H.-J."/>
        </authorList>
    </citation>
    <scope>NUCLEOTIDE SEQUENCE</scope>
    <source>
        <strain evidence="9">27C</strain>
    </source>
</reference>
<dbReference type="SMART" id="SM00382">
    <property type="entry name" value="AAA"/>
    <property type="match status" value="1"/>
</dbReference>
<dbReference type="SMART" id="SM00448">
    <property type="entry name" value="REC"/>
    <property type="match status" value="1"/>
</dbReference>
<dbReference type="RefSeq" id="WP_208008862.1">
    <property type="nucleotide sequence ID" value="NZ_CP071796.1"/>
</dbReference>
<dbReference type="Gene3D" id="1.10.10.60">
    <property type="entry name" value="Homeodomain-like"/>
    <property type="match status" value="1"/>
</dbReference>
<evidence type="ECO:0000256" key="2">
    <source>
        <dbReference type="ARBA" id="ARBA00022840"/>
    </source>
</evidence>
<keyword evidence="2" id="KW-0067">ATP-binding</keyword>
<dbReference type="InterPro" id="IPR009057">
    <property type="entry name" value="Homeodomain-like_sf"/>
</dbReference>
<dbReference type="GO" id="GO:0000160">
    <property type="term" value="P:phosphorelay signal transduction system"/>
    <property type="evidence" value="ECO:0007669"/>
    <property type="project" value="InterPro"/>
</dbReference>
<dbReference type="InterPro" id="IPR003593">
    <property type="entry name" value="AAA+_ATPase"/>
</dbReference>
<dbReference type="InterPro" id="IPR001789">
    <property type="entry name" value="Sig_transdc_resp-reg_receiver"/>
</dbReference>
<feature type="region of interest" description="Disordered" evidence="6">
    <location>
        <begin position="380"/>
        <end position="404"/>
    </location>
</feature>
<dbReference type="SUPFAM" id="SSF52172">
    <property type="entry name" value="CheY-like"/>
    <property type="match status" value="1"/>
</dbReference>
<evidence type="ECO:0000256" key="3">
    <source>
        <dbReference type="ARBA" id="ARBA00023015"/>
    </source>
</evidence>
<evidence type="ECO:0000259" key="8">
    <source>
        <dbReference type="PROSITE" id="PS50110"/>
    </source>
</evidence>
<dbReference type="AlphaFoldDB" id="A0A975CEV8"/>
<dbReference type="KEGG" id="otd:J1M35_19130"/>
<dbReference type="Gene3D" id="3.40.50.300">
    <property type="entry name" value="P-loop containing nucleotide triphosphate hydrolases"/>
    <property type="match status" value="1"/>
</dbReference>
<evidence type="ECO:0000256" key="1">
    <source>
        <dbReference type="ARBA" id="ARBA00022741"/>
    </source>
</evidence>
<dbReference type="GO" id="GO:0006355">
    <property type="term" value="P:regulation of DNA-templated transcription"/>
    <property type="evidence" value="ECO:0007669"/>
    <property type="project" value="InterPro"/>
</dbReference>
<dbReference type="PROSITE" id="PS50045">
    <property type="entry name" value="SIGMA54_INTERACT_4"/>
    <property type="match status" value="1"/>
</dbReference>
<dbReference type="FunFam" id="3.40.50.300:FF:000006">
    <property type="entry name" value="DNA-binding transcriptional regulator NtrC"/>
    <property type="match status" value="1"/>
</dbReference>
<keyword evidence="10" id="KW-1185">Reference proteome</keyword>
<evidence type="ECO:0000313" key="9">
    <source>
        <dbReference type="EMBL" id="QTD45110.1"/>
    </source>
</evidence>
<dbReference type="PANTHER" id="PTHR32071:SF122">
    <property type="entry name" value="SIGMA FACTOR"/>
    <property type="match status" value="1"/>
</dbReference>
<dbReference type="Pfam" id="PF00072">
    <property type="entry name" value="Response_reg"/>
    <property type="match status" value="1"/>
</dbReference>
<dbReference type="InterPro" id="IPR058031">
    <property type="entry name" value="AAA_lid_NorR"/>
</dbReference>
<dbReference type="Gene3D" id="1.10.8.60">
    <property type="match status" value="1"/>
</dbReference>
<dbReference type="Pfam" id="PF25601">
    <property type="entry name" value="AAA_lid_14"/>
    <property type="match status" value="1"/>
</dbReference>
<dbReference type="InterPro" id="IPR011006">
    <property type="entry name" value="CheY-like_superfamily"/>
</dbReference>
<keyword evidence="5" id="KW-0597">Phosphoprotein</keyword>
<keyword evidence="3" id="KW-0805">Transcription regulation</keyword>
<dbReference type="CDD" id="cd00009">
    <property type="entry name" value="AAA"/>
    <property type="match status" value="1"/>
</dbReference>
<proteinExistence type="predicted"/>
<dbReference type="GO" id="GO:0005524">
    <property type="term" value="F:ATP binding"/>
    <property type="evidence" value="ECO:0007669"/>
    <property type="project" value="UniProtKB-KW"/>
</dbReference>
<dbReference type="Pfam" id="PF00158">
    <property type="entry name" value="Sigma54_activat"/>
    <property type="match status" value="1"/>
</dbReference>
<dbReference type="InterPro" id="IPR025944">
    <property type="entry name" value="Sigma_54_int_dom_CS"/>
</dbReference>
<gene>
    <name evidence="9" type="ORF">J1M35_19130</name>
</gene>
<feature type="domain" description="Response regulatory" evidence="8">
    <location>
        <begin position="4"/>
        <end position="115"/>
    </location>
</feature>
<dbReference type="PROSITE" id="PS00688">
    <property type="entry name" value="SIGMA54_INTERACT_3"/>
    <property type="match status" value="1"/>
</dbReference>
<dbReference type="InterPro" id="IPR025662">
    <property type="entry name" value="Sigma_54_int_dom_ATP-bd_1"/>
</dbReference>
<dbReference type="Pfam" id="PF02954">
    <property type="entry name" value="HTH_8"/>
    <property type="match status" value="1"/>
</dbReference>
<dbReference type="PANTHER" id="PTHR32071">
    <property type="entry name" value="TRANSCRIPTIONAL REGULATORY PROTEIN"/>
    <property type="match status" value="1"/>
</dbReference>
<dbReference type="InterPro" id="IPR002078">
    <property type="entry name" value="Sigma_54_int"/>
</dbReference>
<dbReference type="SUPFAM" id="SSF46689">
    <property type="entry name" value="Homeodomain-like"/>
    <property type="match status" value="1"/>
</dbReference>
<dbReference type="SUPFAM" id="SSF52540">
    <property type="entry name" value="P-loop containing nucleoside triphosphate hydrolases"/>
    <property type="match status" value="1"/>
</dbReference>
<evidence type="ECO:0000313" key="10">
    <source>
        <dbReference type="Proteomes" id="UP000663903"/>
    </source>
</evidence>
<dbReference type="Gene3D" id="3.40.50.2300">
    <property type="match status" value="1"/>
</dbReference>
<keyword evidence="4" id="KW-0804">Transcription</keyword>
<dbReference type="Proteomes" id="UP000663903">
    <property type="component" value="Chromosome"/>
</dbReference>
<dbReference type="InterPro" id="IPR002197">
    <property type="entry name" value="HTH_Fis"/>
</dbReference>
<sequence>MTPSVLVVEDDPTLNGLLVKELRKAGYELASASSWREARERIATFAPNLVLLDVNLPDASGFGPLSEIAGTRPVVMLTAYGSVNQAVEAMRLGAADYLVKPVNLDELELVIRGALERSRLQAQRALARGDAGLAMLGESAAMQQLRHTIREVALSDVTVLIQGESGSGKELVAQALHGASRRRSEAFVAVDCCTLQESLFESELFGHERGAFTGADRRKAGLIEAAAHGTLFLDEIGEAGPAIQAKLLRVLETGRFRHVGATTDLRSDARIVAATNRDLRQRAQGGQFREDLYYRLSAFVIHVPPLRERRDDIALLAAHFIGGRRQAQGLAPAQLSADALQRLAAYHWPGNVRELRNIIERALILLGPGDTIGAAHIGQLDPGGAPGTAPAAPPAARSASDSLTLQGEPTLESIEREYLASLLKKYDGNRRKVAEVMGVSERTAYRMMDRHGYR</sequence>
<name>A0A975CEV8_9BURK</name>
<protein>
    <submittedName>
        <fullName evidence="9">Sigma-54-dependent Fis family transcriptional regulator</fullName>
    </submittedName>
</protein>
<keyword evidence="1" id="KW-0547">Nucleotide-binding</keyword>
<feature type="compositionally biased region" description="Low complexity" evidence="6">
    <location>
        <begin position="387"/>
        <end position="396"/>
    </location>
</feature>
<evidence type="ECO:0000256" key="5">
    <source>
        <dbReference type="PROSITE-ProRule" id="PRU00169"/>
    </source>
</evidence>
<evidence type="ECO:0000259" key="7">
    <source>
        <dbReference type="PROSITE" id="PS50045"/>
    </source>
</evidence>
<evidence type="ECO:0000256" key="6">
    <source>
        <dbReference type="SAM" id="MobiDB-lite"/>
    </source>
</evidence>
<evidence type="ECO:0000256" key="4">
    <source>
        <dbReference type="ARBA" id="ARBA00023163"/>
    </source>
</evidence>
<organism evidence="9 10">
    <name type="scientific">Ottowia testudinis</name>
    <dbReference type="NCBI Taxonomy" id="2816950"/>
    <lineage>
        <taxon>Bacteria</taxon>
        <taxon>Pseudomonadati</taxon>
        <taxon>Pseudomonadota</taxon>
        <taxon>Betaproteobacteria</taxon>
        <taxon>Burkholderiales</taxon>
        <taxon>Comamonadaceae</taxon>
        <taxon>Ottowia</taxon>
    </lineage>
</organism>
<dbReference type="PROSITE" id="PS00675">
    <property type="entry name" value="SIGMA54_INTERACT_1"/>
    <property type="match status" value="1"/>
</dbReference>
<dbReference type="GO" id="GO:0043565">
    <property type="term" value="F:sequence-specific DNA binding"/>
    <property type="evidence" value="ECO:0007669"/>
    <property type="project" value="InterPro"/>
</dbReference>
<feature type="domain" description="Sigma-54 factor interaction" evidence="7">
    <location>
        <begin position="135"/>
        <end position="364"/>
    </location>
</feature>